<feature type="transmembrane region" description="Helical" evidence="2">
    <location>
        <begin position="73"/>
        <end position="90"/>
    </location>
</feature>
<keyword evidence="2" id="KW-0472">Membrane</keyword>
<dbReference type="SUPFAM" id="SSF69047">
    <property type="entry name" value="Hypothetical protein YjbJ"/>
    <property type="match status" value="1"/>
</dbReference>
<sequence length="97" mass="10434">MTKNIEDKAEGMMNEAKGRVKDAVGGLTGDAKTQASGKIDQMSGMAQQEFADLYDEAETILERATIFVQDRPVISVIGAMLVGLFVGMLMKSCCKAK</sequence>
<dbReference type="EMBL" id="JAWJZY010000001">
    <property type="protein sequence ID" value="MEE8657438.1"/>
    <property type="molecule type" value="Genomic_DNA"/>
</dbReference>
<dbReference type="InterPro" id="IPR036629">
    <property type="entry name" value="YjbJ_sf"/>
</dbReference>
<organism evidence="4 5">
    <name type="scientific">Sorlinia euscelidii</name>
    <dbReference type="NCBI Taxonomy" id="3081148"/>
    <lineage>
        <taxon>Bacteria</taxon>
        <taxon>Pseudomonadati</taxon>
        <taxon>Pseudomonadota</taxon>
        <taxon>Alphaproteobacteria</taxon>
        <taxon>Acetobacterales</taxon>
        <taxon>Acetobacteraceae</taxon>
        <taxon>Sorlinia</taxon>
    </lineage>
</organism>
<name>A0ABU7TYQ9_9PROT</name>
<accession>A0ABU7TYQ9</accession>
<evidence type="ECO:0000313" key="5">
    <source>
        <dbReference type="Proteomes" id="UP001312908"/>
    </source>
</evidence>
<dbReference type="Proteomes" id="UP001312908">
    <property type="component" value="Unassembled WGS sequence"/>
</dbReference>
<comment type="similarity">
    <text evidence="1">Belongs to the UPF0337 (CsbD) family.</text>
</comment>
<dbReference type="RefSeq" id="WP_394818507.1">
    <property type="nucleotide sequence ID" value="NZ_JAWJZY010000001.1"/>
</dbReference>
<dbReference type="PANTHER" id="PTHR34977:SF1">
    <property type="entry name" value="UPF0337 PROTEIN YJBJ"/>
    <property type="match status" value="1"/>
</dbReference>
<dbReference type="Gene3D" id="1.10.1470.10">
    <property type="entry name" value="YjbJ"/>
    <property type="match status" value="1"/>
</dbReference>
<reference evidence="4 5" key="1">
    <citation type="submission" date="2023-10" db="EMBL/GenBank/DDBJ databases">
        <title>Sorlinia euscelidii gen. nov., sp. nov., an acetic acid bacteria isolated from the gut of Euscelidius variegatus emitter.</title>
        <authorList>
            <person name="Michoud G."/>
            <person name="Marasco R."/>
            <person name="Seferji K."/>
            <person name="Gonella E."/>
            <person name="Garuglieri E."/>
            <person name="Alma A."/>
            <person name="Mapelli F."/>
            <person name="Borin S."/>
            <person name="Daffonchio D."/>
            <person name="Crotti E."/>
        </authorList>
    </citation>
    <scope>NUCLEOTIDE SEQUENCE [LARGE SCALE GENOMIC DNA]</scope>
    <source>
        <strain evidence="4 5">EV16P</strain>
    </source>
</reference>
<evidence type="ECO:0000256" key="1">
    <source>
        <dbReference type="ARBA" id="ARBA00009129"/>
    </source>
</evidence>
<evidence type="ECO:0000259" key="3">
    <source>
        <dbReference type="Pfam" id="PF05532"/>
    </source>
</evidence>
<dbReference type="PANTHER" id="PTHR34977">
    <property type="entry name" value="UPF0337 PROTEIN YJBJ"/>
    <property type="match status" value="1"/>
</dbReference>
<keyword evidence="2" id="KW-0812">Transmembrane</keyword>
<dbReference type="Pfam" id="PF05532">
    <property type="entry name" value="CsbD"/>
    <property type="match status" value="1"/>
</dbReference>
<proteinExistence type="inferred from homology"/>
<keyword evidence="2" id="KW-1133">Transmembrane helix</keyword>
<gene>
    <name evidence="4" type="primary">csbD</name>
    <name evidence="4" type="ORF">DOFOFD_00180</name>
</gene>
<comment type="caution">
    <text evidence="4">The sequence shown here is derived from an EMBL/GenBank/DDBJ whole genome shotgun (WGS) entry which is preliminary data.</text>
</comment>
<protein>
    <submittedName>
        <fullName evidence="4">CsbD domain-containing protein</fullName>
    </submittedName>
</protein>
<evidence type="ECO:0000256" key="2">
    <source>
        <dbReference type="SAM" id="Phobius"/>
    </source>
</evidence>
<feature type="domain" description="CsbD-like" evidence="3">
    <location>
        <begin position="7"/>
        <end position="58"/>
    </location>
</feature>
<dbReference type="InterPro" id="IPR050423">
    <property type="entry name" value="UPF0337_stress_rsp"/>
</dbReference>
<evidence type="ECO:0000313" key="4">
    <source>
        <dbReference type="EMBL" id="MEE8657438.1"/>
    </source>
</evidence>
<keyword evidence="5" id="KW-1185">Reference proteome</keyword>
<dbReference type="InterPro" id="IPR008462">
    <property type="entry name" value="CsbD"/>
</dbReference>